<keyword evidence="1" id="KW-0812">Transmembrane</keyword>
<feature type="transmembrane region" description="Helical" evidence="1">
    <location>
        <begin position="12"/>
        <end position="29"/>
    </location>
</feature>
<proteinExistence type="predicted"/>
<dbReference type="Proteomes" id="UP000238823">
    <property type="component" value="Unassembled WGS sequence"/>
</dbReference>
<keyword evidence="1" id="KW-1133">Transmembrane helix</keyword>
<comment type="caution">
    <text evidence="2">The sequence shown here is derived from an EMBL/GenBank/DDBJ whole genome shotgun (WGS) entry which is preliminary data.</text>
</comment>
<reference evidence="2 3" key="1">
    <citation type="submission" date="2018-03" db="EMBL/GenBank/DDBJ databases">
        <title>Draft Genome Sequences of the Obligatory Marine Myxobacteria Enhygromyxa salina SWB007.</title>
        <authorList>
            <person name="Poehlein A."/>
            <person name="Moghaddam J.A."/>
            <person name="Harms H."/>
            <person name="Alanjari M."/>
            <person name="Koenig G.M."/>
            <person name="Daniel R."/>
            <person name="Schaeberle T.F."/>
        </authorList>
    </citation>
    <scope>NUCLEOTIDE SEQUENCE [LARGE SCALE GENOMIC DNA]</scope>
    <source>
        <strain evidence="2 3">SWB007</strain>
    </source>
</reference>
<protein>
    <submittedName>
        <fullName evidence="2">Uncharacterized protein</fullName>
    </submittedName>
</protein>
<feature type="transmembrane region" description="Helical" evidence="1">
    <location>
        <begin position="41"/>
        <end position="67"/>
    </location>
</feature>
<accession>A0A2S9YTJ1</accession>
<gene>
    <name evidence="2" type="ORF">ENSA7_17200</name>
</gene>
<evidence type="ECO:0000256" key="1">
    <source>
        <dbReference type="SAM" id="Phobius"/>
    </source>
</evidence>
<evidence type="ECO:0000313" key="2">
    <source>
        <dbReference type="EMBL" id="PRQ08435.1"/>
    </source>
</evidence>
<sequence>MTTSRSKWALRLSVLYFALSAAALVWPIYPCLGNRIEPRVFGLPFSLIWVLGVILSNFGVLALLYGLRLIDADEADQAVELEQVDQEGVAS</sequence>
<dbReference type="OrthoDB" id="3628949at2"/>
<keyword evidence="1" id="KW-0472">Membrane</keyword>
<dbReference type="AlphaFoldDB" id="A0A2S9YTJ1"/>
<dbReference type="EMBL" id="PVNL01000041">
    <property type="protein sequence ID" value="PRQ08435.1"/>
    <property type="molecule type" value="Genomic_DNA"/>
</dbReference>
<name>A0A2S9YTJ1_9BACT</name>
<evidence type="ECO:0000313" key="3">
    <source>
        <dbReference type="Proteomes" id="UP000238823"/>
    </source>
</evidence>
<organism evidence="2 3">
    <name type="scientific">Enhygromyxa salina</name>
    <dbReference type="NCBI Taxonomy" id="215803"/>
    <lineage>
        <taxon>Bacteria</taxon>
        <taxon>Pseudomonadati</taxon>
        <taxon>Myxococcota</taxon>
        <taxon>Polyangia</taxon>
        <taxon>Nannocystales</taxon>
        <taxon>Nannocystaceae</taxon>
        <taxon>Enhygromyxa</taxon>
    </lineage>
</organism>
<dbReference type="RefSeq" id="WP_146157483.1">
    <property type="nucleotide sequence ID" value="NZ_PVNL01000041.1"/>
</dbReference>